<keyword evidence="2" id="KW-1185">Reference proteome</keyword>
<feature type="non-terminal residue" evidence="1">
    <location>
        <position position="580"/>
    </location>
</feature>
<evidence type="ECO:0000313" key="2">
    <source>
        <dbReference type="Proteomes" id="UP001150581"/>
    </source>
</evidence>
<name>A0ACC1I4E3_9FUNG</name>
<dbReference type="EMBL" id="JANBPG010002061">
    <property type="protein sequence ID" value="KAJ1887183.1"/>
    <property type="molecule type" value="Genomic_DNA"/>
</dbReference>
<protein>
    <submittedName>
        <fullName evidence="1">Formin-binding protein</fullName>
    </submittedName>
</protein>
<proteinExistence type="predicted"/>
<reference evidence="1" key="1">
    <citation type="submission" date="2022-07" db="EMBL/GenBank/DDBJ databases">
        <title>Phylogenomic reconstructions and comparative analyses of Kickxellomycotina fungi.</title>
        <authorList>
            <person name="Reynolds N.K."/>
            <person name="Stajich J.E."/>
            <person name="Barry K."/>
            <person name="Grigoriev I.V."/>
            <person name="Crous P."/>
            <person name="Smith M.E."/>
        </authorList>
    </citation>
    <scope>NUCLEOTIDE SEQUENCE</scope>
    <source>
        <strain evidence="1">Benny 63K</strain>
    </source>
</reference>
<gene>
    <name evidence="1" type="primary">HOF1_2</name>
    <name evidence="1" type="ORF">LPJ66_009247</name>
</gene>
<sequence>MLGKDQPAAQDNGGESSGARNIPGNGNSSNSNSSGPNIGTVTSNNGGMASGDPAAEFQAEFVCKQRFADNFWSLDERCISVLMHKLKNAKQTSCDILQMVSTRATMEDDLGKKLAKLSRAGLGTEEVGSIKDALRTVRAEMESNAKCHLELARQLRTEIEKPLSSFINDQRAKRRAQTSIIQKTEGDRNSLRSQLRKLQDKRRGDTKKVGDLDLQVNGLQGVGDPKLRTKLDRAQMQQKATENEYVDVRERLKDADQQWYNVWRSACDVFQVLEEERIEYLKTCLWTFTNLISSSCVADDESMERIRQDLEKISVADDIAEFIQTFGTGAPDPELALGQPAAGGDTDRGRGRGRGGDRGRGGGGGGHNYNHSNGQQPQHNSSDSDDAGNADNALNSGAQMHRPTPSTGGQGSAIPAPAPAPVTSSPVSSFSPGTAMTPEHPAYPKRSSTPNSISNSNNTFPSIGTSGTARSGSILAPSMSSRPQTQESIRQQHQQQQRPVSMHAAAAGNPPISGSPALHGQAQHLFNANSNWNSRPVSSMQGSIGANSNFRRASNNDMYAMGAGNHQQQPQPQSQQQQQP</sequence>
<comment type="caution">
    <text evidence="1">The sequence shown here is derived from an EMBL/GenBank/DDBJ whole genome shotgun (WGS) entry which is preliminary data.</text>
</comment>
<dbReference type="Proteomes" id="UP001150581">
    <property type="component" value="Unassembled WGS sequence"/>
</dbReference>
<accession>A0ACC1I4E3</accession>
<evidence type="ECO:0000313" key="1">
    <source>
        <dbReference type="EMBL" id="KAJ1887183.1"/>
    </source>
</evidence>
<organism evidence="1 2">
    <name type="scientific">Kickxella alabastrina</name>
    <dbReference type="NCBI Taxonomy" id="61397"/>
    <lineage>
        <taxon>Eukaryota</taxon>
        <taxon>Fungi</taxon>
        <taxon>Fungi incertae sedis</taxon>
        <taxon>Zoopagomycota</taxon>
        <taxon>Kickxellomycotina</taxon>
        <taxon>Kickxellomycetes</taxon>
        <taxon>Kickxellales</taxon>
        <taxon>Kickxellaceae</taxon>
        <taxon>Kickxella</taxon>
    </lineage>
</organism>